<evidence type="ECO:0000313" key="3">
    <source>
        <dbReference type="Proteomes" id="UP000012040"/>
    </source>
</evidence>
<evidence type="ECO:0000256" key="1">
    <source>
        <dbReference type="SAM" id="Phobius"/>
    </source>
</evidence>
<feature type="transmembrane region" description="Helical" evidence="1">
    <location>
        <begin position="37"/>
        <end position="54"/>
    </location>
</feature>
<dbReference type="STRING" id="1184267.A11Q_1309"/>
<dbReference type="KEGG" id="bex:A11Q_1309"/>
<keyword evidence="1" id="KW-1133">Transmembrane helix</keyword>
<sequence>MEKIELKKSIEREKALLTLAFVLTVLAAPSFLISMPQVRVHVLLLVMMISATIFKRIKRLNYKLSILSK</sequence>
<dbReference type="EMBL" id="CP003537">
    <property type="protein sequence ID" value="AGH95525.1"/>
    <property type="molecule type" value="Genomic_DNA"/>
</dbReference>
<dbReference type="Proteomes" id="UP000012040">
    <property type="component" value="Chromosome"/>
</dbReference>
<keyword evidence="3" id="KW-1185">Reference proteome</keyword>
<reference evidence="2 3" key="1">
    <citation type="journal article" date="2013" name="ISME J.">
        <title>By their genes ye shall know them: genomic signatures of predatory bacteria.</title>
        <authorList>
            <person name="Pasternak Z."/>
            <person name="Pietrokovski S."/>
            <person name="Rotem O."/>
            <person name="Gophna U."/>
            <person name="Lurie-Weinberger M.N."/>
            <person name="Jurkevitch E."/>
        </authorList>
    </citation>
    <scope>NUCLEOTIDE SEQUENCE [LARGE SCALE GENOMIC DNA]</scope>
    <source>
        <strain evidence="2 3">JSS</strain>
    </source>
</reference>
<organism evidence="2 3">
    <name type="scientific">Pseudobdellovibrio exovorus JSS</name>
    <dbReference type="NCBI Taxonomy" id="1184267"/>
    <lineage>
        <taxon>Bacteria</taxon>
        <taxon>Pseudomonadati</taxon>
        <taxon>Bdellovibrionota</taxon>
        <taxon>Bdellovibrionia</taxon>
        <taxon>Bdellovibrionales</taxon>
        <taxon>Pseudobdellovibrionaceae</taxon>
        <taxon>Pseudobdellovibrio</taxon>
    </lineage>
</organism>
<name>M4VAP0_9BACT</name>
<dbReference type="AlphaFoldDB" id="M4VAP0"/>
<accession>M4VAP0</accession>
<dbReference type="HOGENOM" id="CLU_2767523_0_0_7"/>
<keyword evidence="1" id="KW-0472">Membrane</keyword>
<evidence type="ECO:0000313" key="2">
    <source>
        <dbReference type="EMBL" id="AGH95525.1"/>
    </source>
</evidence>
<dbReference type="RefSeq" id="WP_015470015.1">
    <property type="nucleotide sequence ID" value="NC_020813.1"/>
</dbReference>
<protein>
    <submittedName>
        <fullName evidence="2">Uncharacterized protein</fullName>
    </submittedName>
</protein>
<proteinExistence type="predicted"/>
<keyword evidence="1" id="KW-0812">Transmembrane</keyword>
<gene>
    <name evidence="2" type="ORF">A11Q_1309</name>
</gene>